<comment type="caution">
    <text evidence="2">The sequence shown here is derived from an EMBL/GenBank/DDBJ whole genome shotgun (WGS) entry which is preliminary data.</text>
</comment>
<feature type="domain" description="DM2" evidence="1">
    <location>
        <begin position="1"/>
        <end position="62"/>
    </location>
</feature>
<dbReference type="PANTHER" id="PTHR43236:SF1">
    <property type="entry name" value="BLL7220 PROTEIN"/>
    <property type="match status" value="1"/>
</dbReference>
<keyword evidence="3" id="KW-1185">Reference proteome</keyword>
<evidence type="ECO:0000259" key="1">
    <source>
        <dbReference type="PROSITE" id="PS51925"/>
    </source>
</evidence>
<dbReference type="InterPro" id="IPR003121">
    <property type="entry name" value="SWIB_MDM2_domain"/>
</dbReference>
<dbReference type="InterPro" id="IPR010359">
    <property type="entry name" value="IrrE_HExxH"/>
</dbReference>
<gene>
    <name evidence="2" type="ORF">ABIC55_002988</name>
</gene>
<organism evidence="2 3">
    <name type="scientific">Sporosarcina psychrophila</name>
    <name type="common">Bacillus psychrophilus</name>
    <dbReference type="NCBI Taxonomy" id="1476"/>
    <lineage>
        <taxon>Bacteria</taxon>
        <taxon>Bacillati</taxon>
        <taxon>Bacillota</taxon>
        <taxon>Bacilli</taxon>
        <taxon>Bacillales</taxon>
        <taxon>Caryophanaceae</taxon>
        <taxon>Sporosarcina</taxon>
    </lineage>
</organism>
<dbReference type="PROSITE" id="PS51925">
    <property type="entry name" value="SWIB_MDM2"/>
    <property type="match status" value="1"/>
</dbReference>
<reference evidence="2 3" key="1">
    <citation type="submission" date="2024-06" db="EMBL/GenBank/DDBJ databases">
        <title>Sorghum-associated microbial communities from plants grown in Nebraska, USA.</title>
        <authorList>
            <person name="Schachtman D."/>
        </authorList>
    </citation>
    <scope>NUCLEOTIDE SEQUENCE [LARGE SCALE GENOMIC DNA]</scope>
    <source>
        <strain evidence="2 3">1288</strain>
    </source>
</reference>
<accession>A0ABV2K9Z7</accession>
<proteinExistence type="predicted"/>
<sequence>MPKKEVVKHIEKYATNNPFEIAKQKGIVVIHERLGSALGYYNSYKRIKFIHINEGIDEYLSRFVCAHELGHAILHPNANTPFLKKNTFFSMERIEIEANTFAVELLLPDYTIYDHKDENLTLKEIANIYGVPEEVTYLKNLRNVL</sequence>
<evidence type="ECO:0000313" key="3">
    <source>
        <dbReference type="Proteomes" id="UP001549104"/>
    </source>
</evidence>
<protein>
    <submittedName>
        <fullName evidence="2">Zn-dependent peptidase ImmA (M78 family)</fullName>
    </submittedName>
</protein>
<dbReference type="InterPro" id="IPR052345">
    <property type="entry name" value="Rad_response_metalloprotease"/>
</dbReference>
<evidence type="ECO:0000313" key="2">
    <source>
        <dbReference type="EMBL" id="MET3657891.1"/>
    </source>
</evidence>
<name>A0ABV2K9Z7_SPOPS</name>
<dbReference type="Proteomes" id="UP001549104">
    <property type="component" value="Unassembled WGS sequence"/>
</dbReference>
<dbReference type="Gene3D" id="1.10.10.2910">
    <property type="match status" value="1"/>
</dbReference>
<dbReference type="PANTHER" id="PTHR43236">
    <property type="entry name" value="ANTITOXIN HIGA1"/>
    <property type="match status" value="1"/>
</dbReference>
<dbReference type="RefSeq" id="WP_354313630.1">
    <property type="nucleotide sequence ID" value="NZ_JBEPME010000004.1"/>
</dbReference>
<dbReference type="EMBL" id="JBEPME010000004">
    <property type="protein sequence ID" value="MET3657891.1"/>
    <property type="molecule type" value="Genomic_DNA"/>
</dbReference>
<dbReference type="Pfam" id="PF06114">
    <property type="entry name" value="Peptidase_M78"/>
    <property type="match status" value="1"/>
</dbReference>